<evidence type="ECO:0000256" key="11">
    <source>
        <dbReference type="SAM" id="SignalP"/>
    </source>
</evidence>
<keyword evidence="5" id="KW-0819">tRNA processing</keyword>
<dbReference type="OrthoDB" id="9629153at2759"/>
<dbReference type="KEGG" id="elk:111139135"/>
<dbReference type="Pfam" id="PF09341">
    <property type="entry name" value="Pcc1"/>
    <property type="match status" value="1"/>
</dbReference>
<evidence type="ECO:0000256" key="1">
    <source>
        <dbReference type="ARBA" id="ARBA00004123"/>
    </source>
</evidence>
<dbReference type="FunFam" id="3.30.310.50:FF:000005">
    <property type="entry name" value="L antigen family member 3"/>
    <property type="match status" value="1"/>
</dbReference>
<gene>
    <name evidence="13" type="primary">LOC111139135</name>
</gene>
<dbReference type="Proteomes" id="UP000248482">
    <property type="component" value="Unplaced"/>
</dbReference>
<dbReference type="GO" id="GO:0005737">
    <property type="term" value="C:cytoplasm"/>
    <property type="evidence" value="ECO:0007669"/>
    <property type="project" value="UniProtKB-SubCell"/>
</dbReference>
<accession>A0A2Y9IE86</accession>
<dbReference type="RefSeq" id="XP_022346997.1">
    <property type="nucleotide sequence ID" value="XM_022491289.1"/>
</dbReference>
<dbReference type="PANTHER" id="PTHR31283:SF16">
    <property type="entry name" value="CTAG2 LIKE 2"/>
    <property type="match status" value="1"/>
</dbReference>
<name>A0A2Y9IE86_ENHLU</name>
<evidence type="ECO:0000256" key="7">
    <source>
        <dbReference type="ARBA" id="ARBA00053047"/>
    </source>
</evidence>
<keyword evidence="4" id="KW-0963">Cytoplasm</keyword>
<sequence length="214" mass="21375">MVRGNLTAASELLLLGLSEGPGHQPLLFSLLLALALVTKAGEAGEAGEAGAAGGEAGQDRPASPGAPGCPKSSGSREGDDASGAGGQGAEGEAAGAPQAGQGPQALGPGGDAAPAPVAAASRLLEFTLTVPFRSPLEADMARRSLAPHAQRHGGVVHKELAVNGSALAVRWTAEDPVFFRISINSFLDQLSLVIRNIRGFGTPPPRSLGPGKKT</sequence>
<organism evidence="12 13">
    <name type="scientific">Enhydra lutris kenyoni</name>
    <name type="common">northern sea otter</name>
    <dbReference type="NCBI Taxonomy" id="391180"/>
    <lineage>
        <taxon>Eukaryota</taxon>
        <taxon>Metazoa</taxon>
        <taxon>Chordata</taxon>
        <taxon>Craniata</taxon>
        <taxon>Vertebrata</taxon>
        <taxon>Euteleostomi</taxon>
        <taxon>Mammalia</taxon>
        <taxon>Eutheria</taxon>
        <taxon>Laurasiatheria</taxon>
        <taxon>Carnivora</taxon>
        <taxon>Caniformia</taxon>
        <taxon>Musteloidea</taxon>
        <taxon>Mustelidae</taxon>
        <taxon>Lutrinae</taxon>
        <taxon>Enhydra</taxon>
    </lineage>
</organism>
<protein>
    <recommendedName>
        <fullName evidence="9">L antigen family member 3</fullName>
    </recommendedName>
</protein>
<evidence type="ECO:0000256" key="8">
    <source>
        <dbReference type="ARBA" id="ARBA00062157"/>
    </source>
</evidence>
<comment type="subunit">
    <text evidence="8">Component of the EKC/KEOPS complex composed of at least GON7, TP53RK, TPRKB, OSGEP and LAGE3; the whole complex dimerizes.</text>
</comment>
<feature type="compositionally biased region" description="Low complexity" evidence="10">
    <location>
        <begin position="90"/>
        <end position="114"/>
    </location>
</feature>
<feature type="signal peptide" evidence="11">
    <location>
        <begin position="1"/>
        <end position="40"/>
    </location>
</feature>
<dbReference type="InterPro" id="IPR015419">
    <property type="entry name" value="CTAG/Pcc1"/>
</dbReference>
<keyword evidence="12" id="KW-1185">Reference proteome</keyword>
<dbReference type="AlphaFoldDB" id="A0A2Y9IE86"/>
<keyword evidence="6" id="KW-0539">Nucleus</keyword>
<evidence type="ECO:0000256" key="6">
    <source>
        <dbReference type="ARBA" id="ARBA00023242"/>
    </source>
</evidence>
<comment type="subcellular location">
    <subcellularLocation>
        <location evidence="2">Cytoplasm</location>
    </subcellularLocation>
    <subcellularLocation>
        <location evidence="1">Nucleus</location>
    </subcellularLocation>
</comment>
<evidence type="ECO:0000256" key="2">
    <source>
        <dbReference type="ARBA" id="ARBA00004496"/>
    </source>
</evidence>
<evidence type="ECO:0000256" key="3">
    <source>
        <dbReference type="ARBA" id="ARBA00007073"/>
    </source>
</evidence>
<proteinExistence type="inferred from homology"/>
<dbReference type="GO" id="GO:0070525">
    <property type="term" value="P:tRNA threonylcarbamoyladenosine metabolic process"/>
    <property type="evidence" value="ECO:0007669"/>
    <property type="project" value="TreeGrafter"/>
</dbReference>
<evidence type="ECO:0000313" key="13">
    <source>
        <dbReference type="RefSeq" id="XP_022346997.1"/>
    </source>
</evidence>
<dbReference type="GO" id="GO:0000408">
    <property type="term" value="C:EKC/KEOPS complex"/>
    <property type="evidence" value="ECO:0007669"/>
    <property type="project" value="TreeGrafter"/>
</dbReference>
<reference evidence="13" key="1">
    <citation type="submission" date="2025-08" db="UniProtKB">
        <authorList>
            <consortium name="RefSeq"/>
        </authorList>
    </citation>
    <scope>IDENTIFICATION</scope>
    <source>
        <tissue evidence="13">Blood</tissue>
    </source>
</reference>
<keyword evidence="11" id="KW-0732">Signal</keyword>
<evidence type="ECO:0000313" key="12">
    <source>
        <dbReference type="Proteomes" id="UP000248482"/>
    </source>
</evidence>
<evidence type="ECO:0000256" key="10">
    <source>
        <dbReference type="SAM" id="MobiDB-lite"/>
    </source>
</evidence>
<evidence type="ECO:0000256" key="5">
    <source>
        <dbReference type="ARBA" id="ARBA00022694"/>
    </source>
</evidence>
<evidence type="ECO:0000256" key="9">
    <source>
        <dbReference type="ARBA" id="ARBA00076355"/>
    </source>
</evidence>
<dbReference type="PANTHER" id="PTHR31283">
    <property type="entry name" value="EKC/KEOPS COMPLEX SUBUNIT PCC1 FAMILY MEMBER"/>
    <property type="match status" value="1"/>
</dbReference>
<feature type="region of interest" description="Disordered" evidence="10">
    <location>
        <begin position="47"/>
        <end position="114"/>
    </location>
</feature>
<comment type="function">
    <text evidence="7">Component of the EKC/KEOPS complex that is required for the formation of a threonylcarbamoyl group on adenosine at position 37 (t(6)A37) in tRNAs that read codons beginning with adenine. The complex is probably involved in the transfer of the threonylcarbamoyl moiety of threonylcarbamoyl-AMP (TC-AMP) to the N6 group of A37. LAGE3 functions as a dimerization module for the complex.</text>
</comment>
<dbReference type="GeneID" id="111139135"/>
<dbReference type="Gene3D" id="3.30.310.50">
    <property type="entry name" value="Alpha-D-phosphohexomutase, C-terminal domain"/>
    <property type="match status" value="1"/>
</dbReference>
<dbReference type="GO" id="GO:0005634">
    <property type="term" value="C:nucleus"/>
    <property type="evidence" value="ECO:0007669"/>
    <property type="project" value="UniProtKB-SubCell"/>
</dbReference>
<comment type="similarity">
    <text evidence="3">Belongs to the CTAG/PCC1 family.</text>
</comment>
<feature type="chain" id="PRO_5016073552" description="L antigen family member 3" evidence="11">
    <location>
        <begin position="41"/>
        <end position="214"/>
    </location>
</feature>
<dbReference type="GO" id="GO:0008033">
    <property type="term" value="P:tRNA processing"/>
    <property type="evidence" value="ECO:0007669"/>
    <property type="project" value="UniProtKB-KW"/>
</dbReference>
<evidence type="ECO:0000256" key="4">
    <source>
        <dbReference type="ARBA" id="ARBA00022490"/>
    </source>
</evidence>